<reference evidence="3" key="1">
    <citation type="submission" date="2020-05" db="UniProtKB">
        <authorList>
            <consortium name="EnsemblMetazoa"/>
        </authorList>
    </citation>
    <scope>IDENTIFICATION</scope>
    <source>
        <strain evidence="3">Jacobina</strain>
    </source>
</reference>
<keyword evidence="4" id="KW-1185">Reference proteome</keyword>
<dbReference type="VEuPathDB" id="VectorBase:LLOJ008274"/>
<keyword evidence="2" id="KW-0812">Transmembrane</keyword>
<feature type="transmembrane region" description="Helical" evidence="2">
    <location>
        <begin position="66"/>
        <end position="88"/>
    </location>
</feature>
<dbReference type="InterPro" id="IPR038877">
    <property type="entry name" value="THSD1"/>
</dbReference>
<feature type="region of interest" description="Disordered" evidence="1">
    <location>
        <begin position="328"/>
        <end position="353"/>
    </location>
</feature>
<dbReference type="EnsemblMetazoa" id="LLOJ008274-RA">
    <property type="protein sequence ID" value="LLOJ008274-PA"/>
    <property type="gene ID" value="LLOJ008274"/>
</dbReference>
<sequence>MSSSSQMLLEFLSDELASMGESCGGGFLAHVQQICHQNASFPVTSRAIIPISAIESIAMKLTIAHVAAIAFVSMIIVMSLMLGTQYVFRYRKYQLAESKGEPDSPAHTPRTSLGSLAGNGPPSRAISTTTLLSDVISLVKFRPGGRRVKHSRLQENTDTDTLTKNCQRDEHSAEVDDGDADKSHSDDDASVMSSLTITNEKANGDGMKVPGESNSSTAVSPTSLVNSNTPPSDGSISSLPPTPLDTPMPGRRTNFEALETKSVNGSKSTRVRREIRGGSNAPDTDTESIKRMMIGAQMARNKKLSVSNVTLTNGSYSPALSMTSTATIRTTSQKESKDKRNREKLLAGPGSEFSLANPEDLELDYYDYNVINAGAAPGSYLGMDPAYLVWIPPLDQGNIIHELGEKEDSPERETPDYEEILPRHENIDPGSNTETPDEETPALMSLKNSLARGTATPVLVRKITNDSPGIQLQDFSKMRAVKLPMAARLLQRENKEEEEKETSVVKSHSDYFEMEDIKFADEDHDHDDDDCNKRIQYRSDTKQHSVKT</sequence>
<accession>A0A1B0CTS4</accession>
<feature type="compositionally biased region" description="Basic and acidic residues" evidence="1">
    <location>
        <begin position="332"/>
        <end position="345"/>
    </location>
</feature>
<dbReference type="GO" id="GO:0071944">
    <property type="term" value="C:cell periphery"/>
    <property type="evidence" value="ECO:0007669"/>
    <property type="project" value="TreeGrafter"/>
</dbReference>
<proteinExistence type="predicted"/>
<dbReference type="EMBL" id="AJWK01027945">
    <property type="status" value="NOT_ANNOTATED_CDS"/>
    <property type="molecule type" value="Genomic_DNA"/>
</dbReference>
<feature type="region of interest" description="Disordered" evidence="1">
    <location>
        <begin position="98"/>
        <end position="120"/>
    </location>
</feature>
<protein>
    <submittedName>
        <fullName evidence="3">Uncharacterized protein</fullName>
    </submittedName>
</protein>
<dbReference type="VEuPathDB" id="VectorBase:LLONM1_005577"/>
<organism evidence="3 4">
    <name type="scientific">Lutzomyia longipalpis</name>
    <name type="common">Sand fly</name>
    <dbReference type="NCBI Taxonomy" id="7200"/>
    <lineage>
        <taxon>Eukaryota</taxon>
        <taxon>Metazoa</taxon>
        <taxon>Ecdysozoa</taxon>
        <taxon>Arthropoda</taxon>
        <taxon>Hexapoda</taxon>
        <taxon>Insecta</taxon>
        <taxon>Pterygota</taxon>
        <taxon>Neoptera</taxon>
        <taxon>Endopterygota</taxon>
        <taxon>Diptera</taxon>
        <taxon>Nematocera</taxon>
        <taxon>Psychodoidea</taxon>
        <taxon>Psychodidae</taxon>
        <taxon>Lutzomyia</taxon>
        <taxon>Lutzomyia</taxon>
    </lineage>
</organism>
<feature type="compositionally biased region" description="Polar residues" evidence="1">
    <location>
        <begin position="191"/>
        <end position="201"/>
    </location>
</feature>
<evidence type="ECO:0000256" key="2">
    <source>
        <dbReference type="SAM" id="Phobius"/>
    </source>
</evidence>
<dbReference type="AlphaFoldDB" id="A0A1B0CTS4"/>
<feature type="compositionally biased region" description="Polar residues" evidence="1">
    <location>
        <begin position="154"/>
        <end position="165"/>
    </location>
</feature>
<keyword evidence="2" id="KW-0472">Membrane</keyword>
<feature type="region of interest" description="Disordered" evidence="1">
    <location>
        <begin position="492"/>
        <end position="548"/>
    </location>
</feature>
<evidence type="ECO:0000313" key="3">
    <source>
        <dbReference type="EnsemblMetazoa" id="LLOJ008274-PA"/>
    </source>
</evidence>
<dbReference type="PANTHER" id="PTHR16311">
    <property type="entry name" value="THROMBOSPONDIN TYPE I DOMAIN-CONTAINING 1"/>
    <property type="match status" value="1"/>
</dbReference>
<evidence type="ECO:0000313" key="4">
    <source>
        <dbReference type="Proteomes" id="UP000092461"/>
    </source>
</evidence>
<feature type="region of interest" description="Disordered" evidence="1">
    <location>
        <begin position="147"/>
        <end position="252"/>
    </location>
</feature>
<name>A0A1B0CTS4_LUTLO</name>
<dbReference type="PANTHER" id="PTHR16311:SF3">
    <property type="entry name" value="THROMBOSPONDIN TYPE-1 DOMAIN-CONTAINING PROTEIN 1"/>
    <property type="match status" value="1"/>
</dbReference>
<evidence type="ECO:0000256" key="1">
    <source>
        <dbReference type="SAM" id="MobiDB-lite"/>
    </source>
</evidence>
<feature type="compositionally biased region" description="Basic and acidic residues" evidence="1">
    <location>
        <begin position="492"/>
        <end position="523"/>
    </location>
</feature>
<feature type="compositionally biased region" description="Polar residues" evidence="1">
    <location>
        <begin position="212"/>
        <end position="239"/>
    </location>
</feature>
<keyword evidence="2" id="KW-1133">Transmembrane helix</keyword>
<dbReference type="Proteomes" id="UP000092461">
    <property type="component" value="Unassembled WGS sequence"/>
</dbReference>
<feature type="compositionally biased region" description="Basic and acidic residues" evidence="1">
    <location>
        <begin position="531"/>
        <end position="548"/>
    </location>
</feature>
<feature type="compositionally biased region" description="Basic and acidic residues" evidence="1">
    <location>
        <begin position="166"/>
        <end position="187"/>
    </location>
</feature>